<organism evidence="2 3">
    <name type="scientific">Pricia antarctica</name>
    <dbReference type="NCBI Taxonomy" id="641691"/>
    <lineage>
        <taxon>Bacteria</taxon>
        <taxon>Pseudomonadati</taxon>
        <taxon>Bacteroidota</taxon>
        <taxon>Flavobacteriia</taxon>
        <taxon>Flavobacteriales</taxon>
        <taxon>Flavobacteriaceae</taxon>
        <taxon>Pricia</taxon>
    </lineage>
</organism>
<keyword evidence="3" id="KW-1185">Reference proteome</keyword>
<evidence type="ECO:0008006" key="4">
    <source>
        <dbReference type="Google" id="ProtNLM"/>
    </source>
</evidence>
<gene>
    <name evidence="2" type="ORF">SAMN05421636_104118</name>
</gene>
<evidence type="ECO:0000256" key="1">
    <source>
        <dbReference type="SAM" id="SignalP"/>
    </source>
</evidence>
<dbReference type="AlphaFoldDB" id="A0A1G7BE84"/>
<keyword evidence="1" id="KW-0732">Signal</keyword>
<feature type="chain" id="PRO_5011580117" description="Lipocalin-like domain-containing protein" evidence="1">
    <location>
        <begin position="21"/>
        <end position="134"/>
    </location>
</feature>
<dbReference type="EMBL" id="FNAO01000004">
    <property type="protein sequence ID" value="SDE25353.1"/>
    <property type="molecule type" value="Genomic_DNA"/>
</dbReference>
<dbReference type="Proteomes" id="UP000199109">
    <property type="component" value="Unassembled WGS sequence"/>
</dbReference>
<evidence type="ECO:0000313" key="2">
    <source>
        <dbReference type="EMBL" id="SDE25353.1"/>
    </source>
</evidence>
<evidence type="ECO:0000313" key="3">
    <source>
        <dbReference type="Proteomes" id="UP000199109"/>
    </source>
</evidence>
<accession>A0A1G7BE84</accession>
<dbReference type="PROSITE" id="PS51257">
    <property type="entry name" value="PROKAR_LIPOPROTEIN"/>
    <property type="match status" value="1"/>
</dbReference>
<protein>
    <recommendedName>
        <fullName evidence="4">Lipocalin-like domain-containing protein</fullName>
    </recommendedName>
</protein>
<proteinExistence type="predicted"/>
<sequence>MKIAVWTLLVVLGFALMASCEDDDNDLPQEKTINGTWNLVNVHGGFGSVNINYSKRDIKWIFNQADSTLSVQNNIGNDNAFVLHSGYYNFNLEPSGETQILFVDNDYRMIILSMDNNLILTENANDGFTAEFTR</sequence>
<dbReference type="RefSeq" id="WP_091867604.1">
    <property type="nucleotide sequence ID" value="NZ_FNAO01000004.1"/>
</dbReference>
<dbReference type="OrthoDB" id="1201884at2"/>
<name>A0A1G7BE84_9FLAO</name>
<reference evidence="2 3" key="1">
    <citation type="submission" date="2016-10" db="EMBL/GenBank/DDBJ databases">
        <authorList>
            <person name="de Groot N.N."/>
        </authorList>
    </citation>
    <scope>NUCLEOTIDE SEQUENCE [LARGE SCALE GENOMIC DNA]</scope>
    <source>
        <strain evidence="2 3">DSM 23421</strain>
    </source>
</reference>
<feature type="signal peptide" evidence="1">
    <location>
        <begin position="1"/>
        <end position="20"/>
    </location>
</feature>